<name>A0A0A9G4M4_ARUDO</name>
<evidence type="ECO:0000313" key="1">
    <source>
        <dbReference type="EMBL" id="JAE17491.1"/>
    </source>
</evidence>
<dbReference type="EMBL" id="GBRH01180405">
    <property type="protein sequence ID" value="JAE17491.1"/>
    <property type="molecule type" value="Transcribed_RNA"/>
</dbReference>
<accession>A0A0A9G4M4</accession>
<sequence length="23" mass="2701">MMFFIHSMANTDIPFLSPAHVYM</sequence>
<protein>
    <submittedName>
        <fullName evidence="1">Uncharacterized protein</fullName>
    </submittedName>
</protein>
<proteinExistence type="predicted"/>
<dbReference type="AlphaFoldDB" id="A0A0A9G4M4"/>
<reference evidence="1" key="2">
    <citation type="journal article" date="2015" name="Data Brief">
        <title>Shoot transcriptome of the giant reed, Arundo donax.</title>
        <authorList>
            <person name="Barrero R.A."/>
            <person name="Guerrero F.D."/>
            <person name="Moolhuijzen P."/>
            <person name="Goolsby J.A."/>
            <person name="Tidwell J."/>
            <person name="Bellgard S.E."/>
            <person name="Bellgard M.I."/>
        </authorList>
    </citation>
    <scope>NUCLEOTIDE SEQUENCE</scope>
    <source>
        <tissue evidence="1">Shoot tissue taken approximately 20 cm above the soil surface</tissue>
    </source>
</reference>
<reference evidence="1" key="1">
    <citation type="submission" date="2014-09" db="EMBL/GenBank/DDBJ databases">
        <authorList>
            <person name="Magalhaes I.L.F."/>
            <person name="Oliveira U."/>
            <person name="Santos F.R."/>
            <person name="Vidigal T.H.D.A."/>
            <person name="Brescovit A.D."/>
            <person name="Santos A.J."/>
        </authorList>
    </citation>
    <scope>NUCLEOTIDE SEQUENCE</scope>
    <source>
        <tissue evidence="1">Shoot tissue taken approximately 20 cm above the soil surface</tissue>
    </source>
</reference>
<organism evidence="1">
    <name type="scientific">Arundo donax</name>
    <name type="common">Giant reed</name>
    <name type="synonym">Donax arundinaceus</name>
    <dbReference type="NCBI Taxonomy" id="35708"/>
    <lineage>
        <taxon>Eukaryota</taxon>
        <taxon>Viridiplantae</taxon>
        <taxon>Streptophyta</taxon>
        <taxon>Embryophyta</taxon>
        <taxon>Tracheophyta</taxon>
        <taxon>Spermatophyta</taxon>
        <taxon>Magnoliopsida</taxon>
        <taxon>Liliopsida</taxon>
        <taxon>Poales</taxon>
        <taxon>Poaceae</taxon>
        <taxon>PACMAD clade</taxon>
        <taxon>Arundinoideae</taxon>
        <taxon>Arundineae</taxon>
        <taxon>Arundo</taxon>
    </lineage>
</organism>